<dbReference type="AlphaFoldDB" id="A0AAV2CHH9"/>
<reference evidence="3 4" key="1">
    <citation type="submission" date="2024-04" db="EMBL/GenBank/DDBJ databases">
        <authorList>
            <person name="Fracassetti M."/>
        </authorList>
    </citation>
    <scope>NUCLEOTIDE SEQUENCE [LARGE SCALE GENOMIC DNA]</scope>
</reference>
<sequence length="196" mass="22107">MEDHLRMAVKECKNLDLLLAEAEDEGDKLITKLELMERELHTLKVENHQLKIINQLRSTLGGNAGEENRRKHISDDIADSYEQPGDSDVGDEVVLLEQIDLAVSQTLGSVCKPWRKLHRAARRQPPCRPCHRCRDPAPENTRTRRIDDHSSSRLPKIVRPNHCLRLAKQVVASEGSPAAKSLAASIPFFSKAKEKL</sequence>
<keyword evidence="4" id="KW-1185">Reference proteome</keyword>
<gene>
    <name evidence="3" type="ORF">LTRI10_LOCUS3513</name>
</gene>
<feature type="region of interest" description="Disordered" evidence="2">
    <location>
        <begin position="132"/>
        <end position="151"/>
    </location>
</feature>
<keyword evidence="1" id="KW-0175">Coiled coil</keyword>
<organism evidence="3 4">
    <name type="scientific">Linum trigynum</name>
    <dbReference type="NCBI Taxonomy" id="586398"/>
    <lineage>
        <taxon>Eukaryota</taxon>
        <taxon>Viridiplantae</taxon>
        <taxon>Streptophyta</taxon>
        <taxon>Embryophyta</taxon>
        <taxon>Tracheophyta</taxon>
        <taxon>Spermatophyta</taxon>
        <taxon>Magnoliopsida</taxon>
        <taxon>eudicotyledons</taxon>
        <taxon>Gunneridae</taxon>
        <taxon>Pentapetalae</taxon>
        <taxon>rosids</taxon>
        <taxon>fabids</taxon>
        <taxon>Malpighiales</taxon>
        <taxon>Linaceae</taxon>
        <taxon>Linum</taxon>
    </lineage>
</organism>
<evidence type="ECO:0000313" key="3">
    <source>
        <dbReference type="EMBL" id="CAL1355773.1"/>
    </source>
</evidence>
<feature type="coiled-coil region" evidence="1">
    <location>
        <begin position="5"/>
        <end position="53"/>
    </location>
</feature>
<dbReference type="EMBL" id="OZ034813">
    <property type="protein sequence ID" value="CAL1355773.1"/>
    <property type="molecule type" value="Genomic_DNA"/>
</dbReference>
<proteinExistence type="predicted"/>
<protein>
    <submittedName>
        <fullName evidence="3">Uncharacterized protein</fullName>
    </submittedName>
</protein>
<accession>A0AAV2CHH9</accession>
<name>A0AAV2CHH9_9ROSI</name>
<evidence type="ECO:0000256" key="2">
    <source>
        <dbReference type="SAM" id="MobiDB-lite"/>
    </source>
</evidence>
<evidence type="ECO:0000256" key="1">
    <source>
        <dbReference type="SAM" id="Coils"/>
    </source>
</evidence>
<dbReference type="Proteomes" id="UP001497516">
    <property type="component" value="Chromosome 1"/>
</dbReference>
<evidence type="ECO:0000313" key="4">
    <source>
        <dbReference type="Proteomes" id="UP001497516"/>
    </source>
</evidence>